<name>A0AAV7G808_DENCH</name>
<gene>
    <name evidence="1" type="ORF">IEQ34_019151</name>
</gene>
<organism evidence="1 2">
    <name type="scientific">Dendrobium chrysotoxum</name>
    <name type="common">Orchid</name>
    <dbReference type="NCBI Taxonomy" id="161865"/>
    <lineage>
        <taxon>Eukaryota</taxon>
        <taxon>Viridiplantae</taxon>
        <taxon>Streptophyta</taxon>
        <taxon>Embryophyta</taxon>
        <taxon>Tracheophyta</taxon>
        <taxon>Spermatophyta</taxon>
        <taxon>Magnoliopsida</taxon>
        <taxon>Liliopsida</taxon>
        <taxon>Asparagales</taxon>
        <taxon>Orchidaceae</taxon>
        <taxon>Epidendroideae</taxon>
        <taxon>Malaxideae</taxon>
        <taxon>Dendrobiinae</taxon>
        <taxon>Dendrobium</taxon>
    </lineage>
</organism>
<protein>
    <submittedName>
        <fullName evidence="1">Uncharacterized protein</fullName>
    </submittedName>
</protein>
<comment type="caution">
    <text evidence="1">The sequence shown here is derived from an EMBL/GenBank/DDBJ whole genome shotgun (WGS) entry which is preliminary data.</text>
</comment>
<dbReference type="EMBL" id="JAGFBR010000017">
    <property type="protein sequence ID" value="KAH0451852.1"/>
    <property type="molecule type" value="Genomic_DNA"/>
</dbReference>
<dbReference type="Proteomes" id="UP000775213">
    <property type="component" value="Unassembled WGS sequence"/>
</dbReference>
<keyword evidence="2" id="KW-1185">Reference proteome</keyword>
<accession>A0AAV7G808</accession>
<reference evidence="1 2" key="1">
    <citation type="journal article" date="2021" name="Hortic Res">
        <title>Chromosome-scale assembly of the Dendrobium chrysotoxum genome enhances the understanding of orchid evolution.</title>
        <authorList>
            <person name="Zhang Y."/>
            <person name="Zhang G.Q."/>
            <person name="Zhang D."/>
            <person name="Liu X.D."/>
            <person name="Xu X.Y."/>
            <person name="Sun W.H."/>
            <person name="Yu X."/>
            <person name="Zhu X."/>
            <person name="Wang Z.W."/>
            <person name="Zhao X."/>
            <person name="Zhong W.Y."/>
            <person name="Chen H."/>
            <person name="Yin W.L."/>
            <person name="Huang T."/>
            <person name="Niu S.C."/>
            <person name="Liu Z.J."/>
        </authorList>
    </citation>
    <scope>NUCLEOTIDE SEQUENCE [LARGE SCALE GENOMIC DNA]</scope>
    <source>
        <strain evidence="1">Lindl</strain>
    </source>
</reference>
<dbReference type="AlphaFoldDB" id="A0AAV7G808"/>
<sequence length="120" mass="13539">MESVGFHGFFQVQIRQNPKWNPARLEDVNINEVETAFEPLPPEIELNAKFRIALPNKSPTPRSLHVSFASECFYSGTAFSPVHVIVTNLLFLINGLQPLTCCIWVSIMAYLTRSYLGGVR</sequence>
<proteinExistence type="predicted"/>
<evidence type="ECO:0000313" key="2">
    <source>
        <dbReference type="Proteomes" id="UP000775213"/>
    </source>
</evidence>
<evidence type="ECO:0000313" key="1">
    <source>
        <dbReference type="EMBL" id="KAH0451852.1"/>
    </source>
</evidence>